<dbReference type="GO" id="GO:0052151">
    <property type="term" value="P:symbiont-mediated activation of host apoptosis"/>
    <property type="evidence" value="ECO:0007669"/>
    <property type="project" value="InterPro"/>
</dbReference>
<keyword evidence="9" id="KW-0053">Apoptosis</keyword>
<keyword evidence="5" id="KW-1121">Modulation of host cell cycle by virus</keyword>
<name>A0A7M1I6J5_9VIRU</name>
<feature type="region of interest" description="Disordered" evidence="11">
    <location>
        <begin position="1"/>
        <end position="25"/>
    </location>
</feature>
<organism evidence="12 13">
    <name type="scientific">Gyrovirus 9</name>
    <dbReference type="NCBI Taxonomy" id="2781379"/>
    <lineage>
        <taxon>Viruses</taxon>
        <taxon>Monodnaviria</taxon>
        <taxon>Shotokuvirae</taxon>
        <taxon>Commensaviricota</taxon>
        <taxon>Cardeaviricetes</taxon>
        <taxon>Sanitavirales</taxon>
        <taxon>Anelloviridae</taxon>
        <taxon>Gyrovirus</taxon>
        <taxon>Gyrovirus anas1</taxon>
    </lineage>
</organism>
<keyword evidence="4" id="KW-1098">Inhibition of host mitotic exit by virus</keyword>
<evidence type="ECO:0000256" key="6">
    <source>
        <dbReference type="ARBA" id="ARBA00022518"/>
    </source>
</evidence>
<reference evidence="12" key="2">
    <citation type="submission" date="2020-04" db="EMBL/GenBank/DDBJ databases">
        <authorList>
            <person name="Cibulski S.P."/>
            <person name="Mayer F.Q."/>
            <person name="Roehe P."/>
        </authorList>
    </citation>
    <scope>NUCLEOTIDE SEQUENCE</scope>
    <source>
        <strain evidence="12">VC1</strain>
    </source>
</reference>
<dbReference type="Pfam" id="PF04771">
    <property type="entry name" value="CAV_VP3"/>
    <property type="match status" value="1"/>
</dbReference>
<evidence type="ECO:0000256" key="3">
    <source>
        <dbReference type="ARBA" id="ARBA00018720"/>
    </source>
</evidence>
<dbReference type="InterPro" id="IPR006858">
    <property type="entry name" value="CAV_VP3"/>
</dbReference>
<comment type="function">
    <text evidence="10">May act as transcriptional regulator. Induces apoptosis in infected cells. Element of infectious replication cycle.</text>
</comment>
<dbReference type="Proteomes" id="UP001237134">
    <property type="component" value="Segment"/>
</dbReference>
<proteinExistence type="inferred from homology"/>
<evidence type="ECO:0000256" key="9">
    <source>
        <dbReference type="ARBA" id="ARBA00022703"/>
    </source>
</evidence>
<dbReference type="GO" id="GO:0042025">
    <property type="term" value="C:host cell nucleus"/>
    <property type="evidence" value="ECO:0007669"/>
    <property type="project" value="UniProtKB-SubCell"/>
</dbReference>
<dbReference type="GO" id="GO:0039593">
    <property type="term" value="P:symbiont-mediated perturbation of host exit from mitosis"/>
    <property type="evidence" value="ECO:0007669"/>
    <property type="project" value="UniProtKB-KW"/>
</dbReference>
<evidence type="ECO:0000256" key="5">
    <source>
        <dbReference type="ARBA" id="ARBA00022504"/>
    </source>
</evidence>
<evidence type="ECO:0000313" key="13">
    <source>
        <dbReference type="Proteomes" id="UP001237134"/>
    </source>
</evidence>
<evidence type="ECO:0000256" key="8">
    <source>
        <dbReference type="ARBA" id="ARBA00022581"/>
    </source>
</evidence>
<dbReference type="EMBL" id="MT318123">
    <property type="protein sequence ID" value="QOQ34593.1"/>
    <property type="molecule type" value="Genomic_DNA"/>
</dbReference>
<evidence type="ECO:0000256" key="2">
    <source>
        <dbReference type="ARBA" id="ARBA00007969"/>
    </source>
</evidence>
<comment type="subcellular location">
    <subcellularLocation>
        <location evidence="1">Host nucleus</location>
    </subcellularLocation>
</comment>
<evidence type="ECO:0000256" key="11">
    <source>
        <dbReference type="SAM" id="MobiDB-lite"/>
    </source>
</evidence>
<evidence type="ECO:0000256" key="1">
    <source>
        <dbReference type="ARBA" id="ARBA00004147"/>
    </source>
</evidence>
<evidence type="ECO:0000256" key="10">
    <source>
        <dbReference type="ARBA" id="ARBA00025600"/>
    </source>
</evidence>
<keyword evidence="7" id="KW-1048">Host nucleus</keyword>
<protein>
    <recommendedName>
        <fullName evidence="3">Apoptin</fullName>
    </recommendedName>
</protein>
<comment type="similarity">
    <text evidence="2">Belongs to the gyrovirus apoptin family.</text>
</comment>
<keyword evidence="13" id="KW-1185">Reference proteome</keyword>
<evidence type="ECO:0000256" key="7">
    <source>
        <dbReference type="ARBA" id="ARBA00022562"/>
    </source>
</evidence>
<feature type="compositionally biased region" description="Basic residues" evidence="11">
    <location>
        <begin position="117"/>
        <end position="132"/>
    </location>
</feature>
<accession>A0A7M1I6J5</accession>
<keyword evidence="6" id="KW-0244">Early protein</keyword>
<sequence>MDATATLLPPQMRIRDTESGQQVTESRRLTSSWQWGTTVSKSLLIGIGPATIELSLPGYATVDYRTTRYVSAANSEATGSSSALDLRKSPQKRKSCSCALCLNKENAQEGGSNTLKPSKKAKKGPTKKGARL</sequence>
<feature type="region of interest" description="Disordered" evidence="11">
    <location>
        <begin position="108"/>
        <end position="132"/>
    </location>
</feature>
<keyword evidence="8" id="KW-0945">Host-virus interaction</keyword>
<evidence type="ECO:0000256" key="4">
    <source>
        <dbReference type="ARBA" id="ARBA00022444"/>
    </source>
</evidence>
<reference evidence="12" key="1">
    <citation type="journal article" date="2020" name="Virology (Lond)">
        <title>Viral metagenomics in Brazilian Pekin ducks identifies two gyrovirus, including a new species, and the potentially pathogenic duck circovirus.</title>
        <authorList>
            <person name="Cibulski S."/>
            <person name="Weber M.N."/>
            <person name="de Sales Lima F.E."/>
            <person name="Lima D.A."/>
            <person name="Fernandes Dos Santos H."/>
            <person name="Teixeira T.F."/>
            <person name="Varela A.P.M."/>
            <person name="Tochetto C."/>
            <person name="Mayer F.Q."/>
            <person name="Roehe P.M."/>
        </authorList>
    </citation>
    <scope>NUCLEOTIDE SEQUENCE</scope>
    <source>
        <strain evidence="12">VC1</strain>
    </source>
</reference>
<evidence type="ECO:0000313" key="12">
    <source>
        <dbReference type="EMBL" id="QOQ34593.1"/>
    </source>
</evidence>
<gene>
    <name evidence="12" type="primary">VP3</name>
</gene>